<keyword evidence="2" id="KW-1185">Reference proteome</keyword>
<proteinExistence type="predicted"/>
<gene>
    <name evidence="1" type="ORF">F4820DRAFT_261424</name>
</gene>
<dbReference type="EMBL" id="MU393460">
    <property type="protein sequence ID" value="KAI4866345.1"/>
    <property type="molecule type" value="Genomic_DNA"/>
</dbReference>
<evidence type="ECO:0000313" key="1">
    <source>
        <dbReference type="EMBL" id="KAI4866345.1"/>
    </source>
</evidence>
<sequence>MESLIPRSGSLGILVEKEIMVQTVDNANANANPERDPVPSHRPSVVSVVQSVSDLRRNTRASEPEEEKIPPVPPAKMVPRPGFHHEERLETLADFFRSPPPPSNFMSLPDNLSAASADGKWSILKAFRKKRKSQRTRPPLIILPDSAISARTSSGRRYIAISIPSEQSHTRPVLPTQFPVTESMEAEFHRAVDARLEPIRSMTFDRGKRILNPSAVDRESLSSVSLAPRSSTRPEEITSLAPPPKKVSMLSIVPSEETPPKKGKEPDKRRPIESMTPHITPLSALGSVGRPYATERRSTSPKRERRSQIDRQKTSELKGPDIERVLRVVDVPPTKRDRRGSQEKQRARTGDEPPGGSSVPKSNTRNPSKSPGHLSRTLSANRPSSLALPVRTSSINAGTPMTESSEAGNTATIRPAPISRAVSSNNEGSGNDDRKGSAGGPRGSFAESLVTTESSPKLCKAETAMAFQSVPIVVRPPSRQEIDSPLNLNFPSPPSSRVSRSTQRDFLSPPSAPERSTSRKDRVRERKQRDIEKLKAQIRQIQSPATHLRPGVADSLWPESPVLGRFSEKLTSPSPSRPLPTSKRSDAGPIRPGKNLKSPYLSPEDVFKKRRGRSSSVPILTSSSSRSSLESPSMPWEGSTSYFRRKERQAEREENEARRVRHVAHALVEEKENQERLSRQKLIRRYERLKESRTKDMEKRLHRLERNGEVLMQSLVSMMETLNKLLQGQQTLQQSISVYPELLQSYGRRQSMVLERSQSLRSIRSDDRSFETLRLRLPHKKRRSSLRIAAREGSIRGGELGPKEGGDASATIAPQTVLESLQEQLRDVQSRQGAHARGDSSLTSSTSHSTLSDGADDLGIDEPLLRELQEATADREAEEGRTPLGESEVFNLF</sequence>
<dbReference type="Proteomes" id="UP001497700">
    <property type="component" value="Unassembled WGS sequence"/>
</dbReference>
<name>A0ACB9Z5S1_9PEZI</name>
<comment type="caution">
    <text evidence="1">The sequence shown here is derived from an EMBL/GenBank/DDBJ whole genome shotgun (WGS) entry which is preliminary data.</text>
</comment>
<protein>
    <submittedName>
        <fullName evidence="1">Uncharacterized protein</fullName>
    </submittedName>
</protein>
<evidence type="ECO:0000313" key="2">
    <source>
        <dbReference type="Proteomes" id="UP001497700"/>
    </source>
</evidence>
<accession>A0ACB9Z5S1</accession>
<organism evidence="1 2">
    <name type="scientific">Hypoxylon rubiginosum</name>
    <dbReference type="NCBI Taxonomy" id="110542"/>
    <lineage>
        <taxon>Eukaryota</taxon>
        <taxon>Fungi</taxon>
        <taxon>Dikarya</taxon>
        <taxon>Ascomycota</taxon>
        <taxon>Pezizomycotina</taxon>
        <taxon>Sordariomycetes</taxon>
        <taxon>Xylariomycetidae</taxon>
        <taxon>Xylariales</taxon>
        <taxon>Hypoxylaceae</taxon>
        <taxon>Hypoxylon</taxon>
    </lineage>
</organism>
<reference evidence="1 2" key="1">
    <citation type="journal article" date="2022" name="New Phytol.">
        <title>Ecological generalism drives hyperdiversity of secondary metabolite gene clusters in xylarialean endophytes.</title>
        <authorList>
            <person name="Franco M.E.E."/>
            <person name="Wisecaver J.H."/>
            <person name="Arnold A.E."/>
            <person name="Ju Y.M."/>
            <person name="Slot J.C."/>
            <person name="Ahrendt S."/>
            <person name="Moore L.P."/>
            <person name="Eastman K.E."/>
            <person name="Scott K."/>
            <person name="Konkel Z."/>
            <person name="Mondo S.J."/>
            <person name="Kuo A."/>
            <person name="Hayes R.D."/>
            <person name="Haridas S."/>
            <person name="Andreopoulos B."/>
            <person name="Riley R."/>
            <person name="LaButti K."/>
            <person name="Pangilinan J."/>
            <person name="Lipzen A."/>
            <person name="Amirebrahimi M."/>
            <person name="Yan J."/>
            <person name="Adam C."/>
            <person name="Keymanesh K."/>
            <person name="Ng V."/>
            <person name="Louie K."/>
            <person name="Northen T."/>
            <person name="Drula E."/>
            <person name="Henrissat B."/>
            <person name="Hsieh H.M."/>
            <person name="Youens-Clark K."/>
            <person name="Lutzoni F."/>
            <person name="Miadlikowska J."/>
            <person name="Eastwood D.C."/>
            <person name="Hamelin R.C."/>
            <person name="Grigoriev I.V."/>
            <person name="U'Ren J.M."/>
        </authorList>
    </citation>
    <scope>NUCLEOTIDE SEQUENCE [LARGE SCALE GENOMIC DNA]</scope>
    <source>
        <strain evidence="1 2">CBS 119005</strain>
    </source>
</reference>